<evidence type="ECO:0000313" key="3">
    <source>
        <dbReference type="Proteomes" id="UP001549321"/>
    </source>
</evidence>
<reference evidence="2 3" key="1">
    <citation type="submission" date="2024-06" db="EMBL/GenBank/DDBJ databases">
        <title>Sorghum-associated microbial communities from plants grown in Nebraska, USA.</title>
        <authorList>
            <person name="Schachtman D."/>
        </authorList>
    </citation>
    <scope>NUCLEOTIDE SEQUENCE [LARGE SCALE GENOMIC DNA]</scope>
    <source>
        <strain evidence="2 3">3207</strain>
    </source>
</reference>
<feature type="transmembrane region" description="Helical" evidence="1">
    <location>
        <begin position="26"/>
        <end position="47"/>
    </location>
</feature>
<keyword evidence="1" id="KW-0812">Transmembrane</keyword>
<organism evidence="2 3">
    <name type="scientific">Kaistia defluvii</name>
    <dbReference type="NCBI Taxonomy" id="410841"/>
    <lineage>
        <taxon>Bacteria</taxon>
        <taxon>Pseudomonadati</taxon>
        <taxon>Pseudomonadota</taxon>
        <taxon>Alphaproteobacteria</taxon>
        <taxon>Hyphomicrobiales</taxon>
        <taxon>Kaistiaceae</taxon>
        <taxon>Kaistia</taxon>
    </lineage>
</organism>
<accession>A0ABV2R6B4</accession>
<protein>
    <submittedName>
        <fullName evidence="2">Uncharacterized protein</fullName>
    </submittedName>
</protein>
<sequence>MSFDEIPMTTIIEMIGAIHASDRADWLAFFCTPLCIGALGLFAYGWAA</sequence>
<keyword evidence="1" id="KW-0472">Membrane</keyword>
<dbReference type="Proteomes" id="UP001549321">
    <property type="component" value="Unassembled WGS sequence"/>
</dbReference>
<keyword evidence="3" id="KW-1185">Reference proteome</keyword>
<gene>
    <name evidence="2" type="ORF">ABIE08_004148</name>
</gene>
<evidence type="ECO:0000256" key="1">
    <source>
        <dbReference type="SAM" id="Phobius"/>
    </source>
</evidence>
<evidence type="ECO:0000313" key="2">
    <source>
        <dbReference type="EMBL" id="MET4636190.1"/>
    </source>
</evidence>
<proteinExistence type="predicted"/>
<dbReference type="EMBL" id="JBEPSM010000004">
    <property type="protein sequence ID" value="MET4636190.1"/>
    <property type="molecule type" value="Genomic_DNA"/>
</dbReference>
<keyword evidence="1" id="KW-1133">Transmembrane helix</keyword>
<name>A0ABV2R6B4_9HYPH</name>
<comment type="caution">
    <text evidence="2">The sequence shown here is derived from an EMBL/GenBank/DDBJ whole genome shotgun (WGS) entry which is preliminary data.</text>
</comment>